<reference evidence="2 3" key="1">
    <citation type="submission" date="2021-11" db="EMBL/GenBank/DDBJ databases">
        <authorList>
            <person name="Islam A."/>
            <person name="Islam S."/>
            <person name="Flora M.S."/>
            <person name="Rahman M."/>
            <person name="Ziaur R.M."/>
            <person name="Epstein J.H."/>
            <person name="Hassan M."/>
            <person name="Klassen M."/>
            <person name="Woodard K."/>
            <person name="Webb A."/>
            <person name="Webby R.J."/>
            <person name="El Zowalaty M.E."/>
        </authorList>
    </citation>
    <scope>NUCLEOTIDE SEQUENCE [LARGE SCALE GENOMIC DNA]</scope>
    <source>
        <strain evidence="2">Pbs1</strain>
    </source>
</reference>
<proteinExistence type="predicted"/>
<dbReference type="Proteomes" id="UP001158986">
    <property type="component" value="Unassembled WGS sequence"/>
</dbReference>
<keyword evidence="1" id="KW-1133">Transmembrane helix</keyword>
<dbReference type="EMBL" id="CAKLCB010000208">
    <property type="protein sequence ID" value="CAH0516818.1"/>
    <property type="molecule type" value="Genomic_DNA"/>
</dbReference>
<feature type="transmembrane region" description="Helical" evidence="1">
    <location>
        <begin position="711"/>
        <end position="730"/>
    </location>
</feature>
<keyword evidence="1" id="KW-0472">Membrane</keyword>
<evidence type="ECO:0000313" key="3">
    <source>
        <dbReference type="Proteomes" id="UP001158986"/>
    </source>
</evidence>
<feature type="transmembrane region" description="Helical" evidence="1">
    <location>
        <begin position="130"/>
        <end position="149"/>
    </location>
</feature>
<accession>A0ABN8D096</accession>
<organism evidence="2 3">
    <name type="scientific">Peronospora belbahrii</name>
    <dbReference type="NCBI Taxonomy" id="622444"/>
    <lineage>
        <taxon>Eukaryota</taxon>
        <taxon>Sar</taxon>
        <taxon>Stramenopiles</taxon>
        <taxon>Oomycota</taxon>
        <taxon>Peronosporomycetes</taxon>
        <taxon>Peronosporales</taxon>
        <taxon>Peronosporaceae</taxon>
        <taxon>Peronospora</taxon>
    </lineage>
</organism>
<keyword evidence="1" id="KW-0812">Transmembrane</keyword>
<gene>
    <name evidence="2" type="ORF">PBS001_LOCUS3457</name>
</gene>
<keyword evidence="3" id="KW-1185">Reference proteome</keyword>
<evidence type="ECO:0000256" key="1">
    <source>
        <dbReference type="SAM" id="Phobius"/>
    </source>
</evidence>
<comment type="caution">
    <text evidence="2">The sequence shown here is derived from an EMBL/GenBank/DDBJ whole genome shotgun (WGS) entry which is preliminary data.</text>
</comment>
<evidence type="ECO:0000313" key="2">
    <source>
        <dbReference type="EMBL" id="CAH0516818.1"/>
    </source>
</evidence>
<protein>
    <recommendedName>
        <fullName evidence="4">Transmembrane protein</fullName>
    </recommendedName>
</protein>
<name>A0ABN8D096_9STRA</name>
<feature type="transmembrane region" description="Helical" evidence="1">
    <location>
        <begin position="161"/>
        <end position="183"/>
    </location>
</feature>
<sequence length="821" mass="90265">MQSPLEVSQISLSRSNSFGYLSRSQISHSNESMIFDVESPSVTSAAKGFLYQRQVAPNAVPLLVRMHRHRIFWTSMLGVAVIVVVMFFLQQGIVLKSYAVSSTASNAGGGDIGIYNFYVGLATSVVVKPLLGLVGAVMPAVLLCFFTQLTMQEKSSRWTRYLLASLGNVVLLLLLNGFMALYVREKTVRIDSAIRQSDLFANESVSFINGSLGSSADTILCNAMQMPEFAAENDVGQCRRPSPRRLPAQLSYGFASRRWLSGLLPFAPESTNTNTLSVSLGENVTLIEKVTMPMRLSAARGLVNYAMRATDDYFRKQDVQANASVFDFLDLSDDFNVASSDDTNMIQELVKATNATMNLAVSTRMHLRNFSIAESSVEFVRFPWITDSGNLVFEGVTLEIPMEKNFLRRDVKFMNDTTQSVVYGSLVPEGLFEINAKEECGRFGCVVSPVGAALTSAPADEGSQVRALPICLDADGNEDYKATMNVDGNECERRSTNSIIVLSFAKRIVGDAIRSSLVGNSTGEALVVELVNARKIYQVTAGRLSWDTTDLASTFDASCEANDCNGVAFPLSGNDQMVIVGSSHIPVKDLAMYTPSLLLWTSLVTSNVQEVDTSDILKSDFVFPKNFVDTTDWIPVDSSRCERERGVFMDRVQSSHLYSERSLQPAYQSALFWLFQYGVEKQKTSESTLAFDTNVKYVDVTLSVPHLSATLTFAGCALMVLMGALVYFGGKSREADIERHFKPHHLARILLDDEAFSHKLLQCDLLNVGNKYLNSSELLDQFEISGLALRHRKHPSDVLLVPKAQQSLTAPAASSQAAHIV</sequence>
<evidence type="ECO:0008006" key="4">
    <source>
        <dbReference type="Google" id="ProtNLM"/>
    </source>
</evidence>
<feature type="transmembrane region" description="Helical" evidence="1">
    <location>
        <begin position="71"/>
        <end position="89"/>
    </location>
</feature>